<evidence type="ECO:0000256" key="1">
    <source>
        <dbReference type="ARBA" id="ARBA00022801"/>
    </source>
</evidence>
<reference evidence="4 5" key="1">
    <citation type="submission" date="2022-03" db="EMBL/GenBank/DDBJ databases">
        <title>Draft genome sequence of Furfurilactobacillus curtus JCM 31185.</title>
        <authorList>
            <person name="Suzuki S."/>
            <person name="Endo A."/>
            <person name="Kajikawa A."/>
        </authorList>
    </citation>
    <scope>NUCLEOTIDE SEQUENCE [LARGE SCALE GENOMIC DNA]</scope>
    <source>
        <strain evidence="4 5">JCM 31185</strain>
    </source>
</reference>
<dbReference type="InterPro" id="IPR013094">
    <property type="entry name" value="AB_hydrolase_3"/>
</dbReference>
<feature type="chain" id="PRO_5045322965" evidence="2">
    <location>
        <begin position="23"/>
        <end position="331"/>
    </location>
</feature>
<keyword evidence="5" id="KW-1185">Reference proteome</keyword>
<feature type="signal peptide" evidence="2">
    <location>
        <begin position="1"/>
        <end position="22"/>
    </location>
</feature>
<dbReference type="Proteomes" id="UP001628078">
    <property type="component" value="Unassembled WGS sequence"/>
</dbReference>
<sequence length="331" mass="37706">MKVKQILTATALLGAAAVTAQARLIERRSVSSKVLAGLMRLQPKKMFSPYKHAENLVTYEYFAEKNAKPWQMNQQFKAKYHAIMSSTYPSTYEFHGRYHDNRYTVIYLHGGRFWNQPQAMQIRFARKLADTLSGTVLMPIYPLAPNYDYQDVLTSLERLYREVLKTVDPAKLIIIGDSAGGGLALTLAEALKEWDLPQPKNIVALSPVLDVGLTNDEIRYYEAADPVLDRYSLQVMMGHYYAHNTVTTDWHVSPLYGDVTGLGRLTIFVGTRELLYPDAVKFREKAKQAGVDIDFFDYPYMMHNFFSLPLPETDQAFDQLIFVLEQPLAIG</sequence>
<gene>
    <name evidence="4" type="ORF">JCM31185_10070</name>
</gene>
<evidence type="ECO:0000313" key="4">
    <source>
        <dbReference type="EMBL" id="GKT05719.1"/>
    </source>
</evidence>
<dbReference type="PANTHER" id="PTHR48081:SF8">
    <property type="entry name" value="ALPHA_BETA HYDROLASE FOLD-3 DOMAIN-CONTAINING PROTEIN-RELATED"/>
    <property type="match status" value="1"/>
</dbReference>
<keyword evidence="1 4" id="KW-0378">Hydrolase</keyword>
<name>A0ABQ5JQ32_9LACO</name>
<dbReference type="EMBL" id="BQXO01000002">
    <property type="protein sequence ID" value="GKT05719.1"/>
    <property type="molecule type" value="Genomic_DNA"/>
</dbReference>
<keyword evidence="2" id="KW-0732">Signal</keyword>
<dbReference type="InterPro" id="IPR050300">
    <property type="entry name" value="GDXG_lipolytic_enzyme"/>
</dbReference>
<feature type="domain" description="Alpha/beta hydrolase fold-3" evidence="3">
    <location>
        <begin position="105"/>
        <end position="306"/>
    </location>
</feature>
<evidence type="ECO:0000259" key="3">
    <source>
        <dbReference type="Pfam" id="PF07859"/>
    </source>
</evidence>
<evidence type="ECO:0000256" key="2">
    <source>
        <dbReference type="SAM" id="SignalP"/>
    </source>
</evidence>
<dbReference type="Gene3D" id="3.40.50.1820">
    <property type="entry name" value="alpha/beta hydrolase"/>
    <property type="match status" value="1"/>
</dbReference>
<protein>
    <submittedName>
        <fullName evidence="4">Alpha/beta hydrolase</fullName>
    </submittedName>
</protein>
<dbReference type="PANTHER" id="PTHR48081">
    <property type="entry name" value="AB HYDROLASE SUPERFAMILY PROTEIN C4A8.06C"/>
    <property type="match status" value="1"/>
</dbReference>
<organism evidence="4 5">
    <name type="scientific">Furfurilactobacillus curtus</name>
    <dbReference type="NCBI Taxonomy" id="1746200"/>
    <lineage>
        <taxon>Bacteria</taxon>
        <taxon>Bacillati</taxon>
        <taxon>Bacillota</taxon>
        <taxon>Bacilli</taxon>
        <taxon>Lactobacillales</taxon>
        <taxon>Lactobacillaceae</taxon>
        <taxon>Furfurilactobacillus</taxon>
    </lineage>
</organism>
<dbReference type="GO" id="GO:0016787">
    <property type="term" value="F:hydrolase activity"/>
    <property type="evidence" value="ECO:0007669"/>
    <property type="project" value="UniProtKB-KW"/>
</dbReference>
<dbReference type="Pfam" id="PF07859">
    <property type="entry name" value="Abhydrolase_3"/>
    <property type="match status" value="1"/>
</dbReference>
<comment type="caution">
    <text evidence="4">The sequence shown here is derived from an EMBL/GenBank/DDBJ whole genome shotgun (WGS) entry which is preliminary data.</text>
</comment>
<accession>A0ABQ5JQ32</accession>
<evidence type="ECO:0000313" key="5">
    <source>
        <dbReference type="Proteomes" id="UP001628078"/>
    </source>
</evidence>
<dbReference type="RefSeq" id="WP_407883193.1">
    <property type="nucleotide sequence ID" value="NZ_BQXO01000002.1"/>
</dbReference>
<proteinExistence type="predicted"/>
<dbReference type="SUPFAM" id="SSF53474">
    <property type="entry name" value="alpha/beta-Hydrolases"/>
    <property type="match status" value="1"/>
</dbReference>
<dbReference type="InterPro" id="IPR029058">
    <property type="entry name" value="AB_hydrolase_fold"/>
</dbReference>